<sequence>MFWLALMLVFQTAFSLLVPNSAPSTRMLMMQSQGDTLISRLPSKIILGSKSFTRQMIVKEMGMEPIIRVADIDEKAIGDRSADTGWDPERLVLALGNAKADAILESGLQPGDHGLLLTGDQVVVHEGRILEKPTSLEEARQFIEGYARAPPRTVGSAVLTDLATGRRLQGVDTATIRFAPFPPEVVDRLLADEMTLHCAGGLMVEHELVQPYLEGIDGTVDSVMGLSKRLTETLIRRMLNNEEEEGSPSS</sequence>
<gene>
    <name evidence="3" type="ORF">HAKA00212_LOCUS18756</name>
</gene>
<dbReference type="InterPro" id="IPR003697">
    <property type="entry name" value="Maf-like"/>
</dbReference>
<dbReference type="InterPro" id="IPR029001">
    <property type="entry name" value="ITPase-like_fam"/>
</dbReference>
<proteinExistence type="inferred from homology"/>
<dbReference type="PANTHER" id="PTHR43213">
    <property type="entry name" value="BIFUNCTIONAL DTTP/UTP PYROPHOSPHATASE/METHYLTRANSFERASE PROTEIN-RELATED"/>
    <property type="match status" value="1"/>
</dbReference>
<evidence type="ECO:0000256" key="1">
    <source>
        <dbReference type="ARBA" id="ARBA00022801"/>
    </source>
</evidence>
<evidence type="ECO:0008006" key="4">
    <source>
        <dbReference type="Google" id="ProtNLM"/>
    </source>
</evidence>
<name>A0A6V1TL15_HETAK</name>
<dbReference type="AlphaFoldDB" id="A0A6V1TL15"/>
<evidence type="ECO:0000313" key="3">
    <source>
        <dbReference type="EMBL" id="CAE0639940.1"/>
    </source>
</evidence>
<dbReference type="HAMAP" id="MF_00528">
    <property type="entry name" value="Maf"/>
    <property type="match status" value="1"/>
</dbReference>
<organism evidence="3">
    <name type="scientific">Heterosigma akashiwo</name>
    <name type="common">Chromophytic alga</name>
    <name type="synonym">Heterosigma carterae</name>
    <dbReference type="NCBI Taxonomy" id="2829"/>
    <lineage>
        <taxon>Eukaryota</taxon>
        <taxon>Sar</taxon>
        <taxon>Stramenopiles</taxon>
        <taxon>Ochrophyta</taxon>
        <taxon>Raphidophyceae</taxon>
        <taxon>Chattonellales</taxon>
        <taxon>Chattonellaceae</taxon>
        <taxon>Heterosigma</taxon>
    </lineage>
</organism>
<dbReference type="Pfam" id="PF02545">
    <property type="entry name" value="Maf"/>
    <property type="match status" value="1"/>
</dbReference>
<keyword evidence="2" id="KW-0732">Signal</keyword>
<dbReference type="EMBL" id="HBIU01041227">
    <property type="protein sequence ID" value="CAE0639940.1"/>
    <property type="molecule type" value="Transcribed_RNA"/>
</dbReference>
<dbReference type="SUPFAM" id="SSF52972">
    <property type="entry name" value="ITPase-like"/>
    <property type="match status" value="1"/>
</dbReference>
<dbReference type="Gene3D" id="3.90.950.10">
    <property type="match status" value="1"/>
</dbReference>
<feature type="chain" id="PRO_5030160827" description="Maf-like protein" evidence="2">
    <location>
        <begin position="16"/>
        <end position="250"/>
    </location>
</feature>
<dbReference type="PANTHER" id="PTHR43213:SF4">
    <property type="entry name" value="7-METHYL-GTP PYROPHOSPHATASE"/>
    <property type="match status" value="1"/>
</dbReference>
<dbReference type="FunFam" id="3.90.950.10:FF:000008">
    <property type="entry name" value="Maf-like protein, expressed"/>
    <property type="match status" value="1"/>
</dbReference>
<accession>A0A6V1TL15</accession>
<feature type="signal peptide" evidence="2">
    <location>
        <begin position="1"/>
        <end position="15"/>
    </location>
</feature>
<evidence type="ECO:0000256" key="2">
    <source>
        <dbReference type="SAM" id="SignalP"/>
    </source>
</evidence>
<protein>
    <recommendedName>
        <fullName evidence="4">Maf-like protein</fullName>
    </recommendedName>
</protein>
<dbReference type="GO" id="GO:0047429">
    <property type="term" value="F:nucleoside triphosphate diphosphatase activity"/>
    <property type="evidence" value="ECO:0007669"/>
    <property type="project" value="InterPro"/>
</dbReference>
<reference evidence="3" key="1">
    <citation type="submission" date="2021-01" db="EMBL/GenBank/DDBJ databases">
        <authorList>
            <person name="Corre E."/>
            <person name="Pelletier E."/>
            <person name="Niang G."/>
            <person name="Scheremetjew M."/>
            <person name="Finn R."/>
            <person name="Kale V."/>
            <person name="Holt S."/>
            <person name="Cochrane G."/>
            <person name="Meng A."/>
            <person name="Brown T."/>
            <person name="Cohen L."/>
        </authorList>
    </citation>
    <scope>NUCLEOTIDE SEQUENCE</scope>
    <source>
        <strain evidence="3">CCMP3107</strain>
    </source>
</reference>
<keyword evidence="1" id="KW-0378">Hydrolase</keyword>